<dbReference type="InterPro" id="IPR025736">
    <property type="entry name" value="PucR_C-HTH_dom"/>
</dbReference>
<proteinExistence type="predicted"/>
<accession>A0ABT5VHG9</accession>
<feature type="domain" description="PucR C-terminal helix-turn-helix" evidence="1">
    <location>
        <begin position="351"/>
        <end position="409"/>
    </location>
</feature>
<dbReference type="Pfam" id="PF13556">
    <property type="entry name" value="HTH_30"/>
    <property type="match status" value="1"/>
</dbReference>
<sequence length="415" mass="48793">MSDYNSKKNEFKVAFSNLQEVVDKISELLHCPVTLEDETHRLITYSKHDIHTDPARLETIISRQVPFKVTQRLWKQGIIQKLNESNQPLRIKAIEDIGLGNRVAISIRQKDDVLGYIWVIEMENTIDQVGFDLLTVAAETLRMFLIKHRLQQRKETEGQQRFFWRLLNNSYQKREDIIEGFNKLQVKIPERFAIASFRFSTRITSRQEQQFITYLHANQDLEMVFYHIDQYDFTLLLSPKHPRITLQKLPDIIEDIVTSLSGKEKGAIQVIGGCSQLYTQIERIDKAYREALTVIDLKETYAGELTSTYGYWELGVFKYLDIMIERKAEDSIDCFPISFLTEYDEKNQTNLLETLEVFLNMDGNVNEASKELHVHPNTLNYRMKRIVELTGIKLKDPKLKLDLYLEFKIRRWMGK</sequence>
<evidence type="ECO:0000259" key="1">
    <source>
        <dbReference type="Pfam" id="PF13556"/>
    </source>
</evidence>
<comment type="caution">
    <text evidence="2">The sequence shown here is derived from an EMBL/GenBank/DDBJ whole genome shotgun (WGS) entry which is preliminary data.</text>
</comment>
<dbReference type="Proteomes" id="UP001148125">
    <property type="component" value="Unassembled WGS sequence"/>
</dbReference>
<dbReference type="InterPro" id="IPR042070">
    <property type="entry name" value="PucR_C-HTH_sf"/>
</dbReference>
<organism evidence="2 3">
    <name type="scientific">Alkalihalobacterium chitinilyticum</name>
    <dbReference type="NCBI Taxonomy" id="2980103"/>
    <lineage>
        <taxon>Bacteria</taxon>
        <taxon>Bacillati</taxon>
        <taxon>Bacillota</taxon>
        <taxon>Bacilli</taxon>
        <taxon>Bacillales</taxon>
        <taxon>Bacillaceae</taxon>
        <taxon>Alkalihalobacterium</taxon>
    </lineage>
</organism>
<dbReference type="EMBL" id="JAOTPO010000012">
    <property type="protein sequence ID" value="MDE5414895.1"/>
    <property type="molecule type" value="Genomic_DNA"/>
</dbReference>
<dbReference type="PANTHER" id="PTHR33744">
    <property type="entry name" value="CARBOHYDRATE DIACID REGULATOR"/>
    <property type="match status" value="1"/>
</dbReference>
<reference evidence="2" key="1">
    <citation type="submission" date="2024-05" db="EMBL/GenBank/DDBJ databases">
        <title>Alkalihalobacillus sp. strain MEB203 novel alkaliphilic bacterium from Lonar Lake, India.</title>
        <authorList>
            <person name="Joshi A."/>
            <person name="Thite S."/>
            <person name="Mengade P."/>
        </authorList>
    </citation>
    <scope>NUCLEOTIDE SEQUENCE</scope>
    <source>
        <strain evidence="2">MEB 203</strain>
    </source>
</reference>
<name>A0ABT5VHG9_9BACI</name>
<gene>
    <name evidence="2" type="ORF">N7Z68_16160</name>
</gene>
<keyword evidence="3" id="KW-1185">Reference proteome</keyword>
<dbReference type="InterPro" id="IPR051448">
    <property type="entry name" value="CdaR-like_regulators"/>
</dbReference>
<protein>
    <submittedName>
        <fullName evidence="2">Helix-turn-helix domain-containing protein</fullName>
    </submittedName>
</protein>
<dbReference type="RefSeq" id="WP_275119505.1">
    <property type="nucleotide sequence ID" value="NZ_JAOTPO010000012.1"/>
</dbReference>
<evidence type="ECO:0000313" key="2">
    <source>
        <dbReference type="EMBL" id="MDE5414895.1"/>
    </source>
</evidence>
<dbReference type="PANTHER" id="PTHR33744:SF1">
    <property type="entry name" value="DNA-BINDING TRANSCRIPTIONAL ACTIVATOR ADER"/>
    <property type="match status" value="1"/>
</dbReference>
<dbReference type="Gene3D" id="1.10.10.2840">
    <property type="entry name" value="PucR C-terminal helix-turn-helix domain"/>
    <property type="match status" value="1"/>
</dbReference>
<evidence type="ECO:0000313" key="3">
    <source>
        <dbReference type="Proteomes" id="UP001148125"/>
    </source>
</evidence>